<reference evidence="1" key="1">
    <citation type="submission" date="2021-03" db="EMBL/GenBank/DDBJ databases">
        <title>Draft genome sequence of rust myrtle Austropuccinia psidii MF-1, a brazilian biotype.</title>
        <authorList>
            <person name="Quecine M.C."/>
            <person name="Pachon D.M.R."/>
            <person name="Bonatelli M.L."/>
            <person name="Correr F.H."/>
            <person name="Franceschini L.M."/>
            <person name="Leite T.F."/>
            <person name="Margarido G.R.A."/>
            <person name="Almeida C.A."/>
            <person name="Ferrarezi J.A."/>
            <person name="Labate C.A."/>
        </authorList>
    </citation>
    <scope>NUCLEOTIDE SEQUENCE</scope>
    <source>
        <strain evidence="1">MF-1</strain>
    </source>
</reference>
<evidence type="ECO:0000313" key="2">
    <source>
        <dbReference type="Proteomes" id="UP000765509"/>
    </source>
</evidence>
<dbReference type="EMBL" id="AVOT02002069">
    <property type="protein sequence ID" value="MBW0469073.1"/>
    <property type="molecule type" value="Genomic_DNA"/>
</dbReference>
<protein>
    <submittedName>
        <fullName evidence="1">Uncharacterized protein</fullName>
    </submittedName>
</protein>
<dbReference type="Proteomes" id="UP000765509">
    <property type="component" value="Unassembled WGS sequence"/>
</dbReference>
<organism evidence="1 2">
    <name type="scientific">Austropuccinia psidii MF-1</name>
    <dbReference type="NCBI Taxonomy" id="1389203"/>
    <lineage>
        <taxon>Eukaryota</taxon>
        <taxon>Fungi</taxon>
        <taxon>Dikarya</taxon>
        <taxon>Basidiomycota</taxon>
        <taxon>Pucciniomycotina</taxon>
        <taxon>Pucciniomycetes</taxon>
        <taxon>Pucciniales</taxon>
        <taxon>Sphaerophragmiaceae</taxon>
        <taxon>Austropuccinia</taxon>
    </lineage>
</organism>
<proteinExistence type="predicted"/>
<comment type="caution">
    <text evidence="1">The sequence shown here is derived from an EMBL/GenBank/DDBJ whole genome shotgun (WGS) entry which is preliminary data.</text>
</comment>
<evidence type="ECO:0000313" key="1">
    <source>
        <dbReference type="EMBL" id="MBW0469073.1"/>
    </source>
</evidence>
<accession>A0A9Q3GIU4</accession>
<gene>
    <name evidence="1" type="ORF">O181_008788</name>
</gene>
<dbReference type="AlphaFoldDB" id="A0A9Q3GIU4"/>
<name>A0A9Q3GIU4_9BASI</name>
<keyword evidence="2" id="KW-1185">Reference proteome</keyword>
<sequence>MAIFVHKMTSSLPSDHLTCLPCLLLCMNWLQHHPLIISASGQDMLPLPPPHLQNHPHLILSAAYHAYAPTAPSRYDSDATTPSPASPVLMLLQPCLICSAAYHAHTPPAPS</sequence>